<evidence type="ECO:0000313" key="1">
    <source>
        <dbReference type="EMBL" id="MCQ4769293.1"/>
    </source>
</evidence>
<dbReference type="Proteomes" id="UP001204562">
    <property type="component" value="Unassembled WGS sequence"/>
</dbReference>
<dbReference type="EMBL" id="JANFYS010000002">
    <property type="protein sequence ID" value="MCQ4769293.1"/>
    <property type="molecule type" value="Genomic_DNA"/>
</dbReference>
<organism evidence="1 2">
    <name type="scientific">Intestinimonas massiliensis</name>
    <name type="common">ex Afouda et al. 2020</name>
    <dbReference type="NCBI Taxonomy" id="1673721"/>
    <lineage>
        <taxon>Bacteria</taxon>
        <taxon>Bacillati</taxon>
        <taxon>Bacillota</taxon>
        <taxon>Clostridia</taxon>
        <taxon>Eubacteriales</taxon>
        <taxon>Intestinimonas</taxon>
    </lineage>
</organism>
<accession>A0AAW5JHF8</accession>
<dbReference type="InterPro" id="IPR045751">
    <property type="entry name" value="DUF6179"/>
</dbReference>
<name>A0AAW5JHF8_9FIRM</name>
<protein>
    <submittedName>
        <fullName evidence="1">DUF6179 domain-containing protein</fullName>
    </submittedName>
</protein>
<sequence>MTTAELTCAGWSAAELLTLQERLAGLLADQCRRYAAGDSSLPRETAAELLCSLRYVLGLEGRERPTDPRSLLREPLEEAFRREQAALEKRTAQARRLWQAACTARPRIENRSLTDTLAGIGAFWRRYDRRFFAHEVPGDIDYQLCLPAPERLLGADYLIAWLSRLLAESRFLNCFDRRAVVRVLEGSCPDYRGLHINLFEPVAVNALGRTLLGLDPLDLALPSEGRARLAGRLRALPAQAGERELRAAGRTLSGGLALDRGTAWYVETAAARLWPRVRAALPHNDLEGIFLSL</sequence>
<reference evidence="1" key="1">
    <citation type="submission" date="2022-06" db="EMBL/GenBank/DDBJ databases">
        <title>Isolation of gut microbiota from human fecal samples.</title>
        <authorList>
            <person name="Pamer E.G."/>
            <person name="Barat B."/>
            <person name="Waligurski E."/>
            <person name="Medina S."/>
            <person name="Paddock L."/>
            <person name="Mostad J."/>
        </authorList>
    </citation>
    <scope>NUCLEOTIDE SEQUENCE</scope>
    <source>
        <strain evidence="1">DFI.9.91</strain>
    </source>
</reference>
<proteinExistence type="predicted"/>
<evidence type="ECO:0000313" key="2">
    <source>
        <dbReference type="Proteomes" id="UP001204562"/>
    </source>
</evidence>
<dbReference type="AlphaFoldDB" id="A0AAW5JHF8"/>
<comment type="caution">
    <text evidence="1">The sequence shown here is derived from an EMBL/GenBank/DDBJ whole genome shotgun (WGS) entry which is preliminary data.</text>
</comment>
<gene>
    <name evidence="1" type="ORF">NE579_02285</name>
</gene>
<dbReference type="Pfam" id="PF19677">
    <property type="entry name" value="DUF6179"/>
    <property type="match status" value="1"/>
</dbReference>
<dbReference type="RefSeq" id="WP_256303105.1">
    <property type="nucleotide sequence ID" value="NZ_JANFYS010000002.1"/>
</dbReference>